<dbReference type="InterPro" id="IPR000679">
    <property type="entry name" value="Znf_GATA"/>
</dbReference>
<name>A0A6V7XED0_MELEN</name>
<evidence type="ECO:0000256" key="1">
    <source>
        <dbReference type="ARBA" id="ARBA00023015"/>
    </source>
</evidence>
<gene>
    <name evidence="6" type="ORF">MENT_LOCUS50970</name>
</gene>
<reference evidence="6 7" key="1">
    <citation type="submission" date="2020-08" db="EMBL/GenBank/DDBJ databases">
        <authorList>
            <person name="Koutsovoulos G."/>
            <person name="Danchin GJ E."/>
        </authorList>
    </citation>
    <scope>NUCLEOTIDE SEQUENCE [LARGE SCALE GENOMIC DNA]</scope>
</reference>
<accession>A0A6V7XED0</accession>
<evidence type="ECO:0000313" key="7">
    <source>
        <dbReference type="Proteomes" id="UP000580250"/>
    </source>
</evidence>
<keyword evidence="2" id="KW-0804">Transcription</keyword>
<keyword evidence="1" id="KW-0805">Transcription regulation</keyword>
<evidence type="ECO:0000256" key="3">
    <source>
        <dbReference type="ARBA" id="ARBA00023242"/>
    </source>
</evidence>
<organism evidence="6 7">
    <name type="scientific">Meloidogyne enterolobii</name>
    <name type="common">Root-knot nematode worm</name>
    <name type="synonym">Meloidogyne mayaguensis</name>
    <dbReference type="NCBI Taxonomy" id="390850"/>
    <lineage>
        <taxon>Eukaryota</taxon>
        <taxon>Metazoa</taxon>
        <taxon>Ecdysozoa</taxon>
        <taxon>Nematoda</taxon>
        <taxon>Chromadorea</taxon>
        <taxon>Rhabditida</taxon>
        <taxon>Tylenchina</taxon>
        <taxon>Tylenchomorpha</taxon>
        <taxon>Tylenchoidea</taxon>
        <taxon>Meloidogynidae</taxon>
        <taxon>Meloidogyninae</taxon>
        <taxon>Meloidogyne</taxon>
    </lineage>
</organism>
<proteinExistence type="predicted"/>
<dbReference type="EMBL" id="CAJEWN010001465">
    <property type="protein sequence ID" value="CAD2197700.1"/>
    <property type="molecule type" value="Genomic_DNA"/>
</dbReference>
<evidence type="ECO:0000256" key="4">
    <source>
        <dbReference type="PROSITE-ProRule" id="PRU00094"/>
    </source>
</evidence>
<evidence type="ECO:0000259" key="5">
    <source>
        <dbReference type="PROSITE" id="PS50114"/>
    </source>
</evidence>
<comment type="caution">
    <text evidence="6">The sequence shown here is derived from an EMBL/GenBank/DDBJ whole genome shotgun (WGS) entry which is preliminary data.</text>
</comment>
<feature type="domain" description="GATA-type" evidence="5">
    <location>
        <begin position="40"/>
        <end position="82"/>
    </location>
</feature>
<dbReference type="GO" id="GO:0043565">
    <property type="term" value="F:sequence-specific DNA binding"/>
    <property type="evidence" value="ECO:0007669"/>
    <property type="project" value="InterPro"/>
</dbReference>
<dbReference type="Proteomes" id="UP000580250">
    <property type="component" value="Unassembled WGS sequence"/>
</dbReference>
<protein>
    <recommendedName>
        <fullName evidence="5">GATA-type domain-containing protein</fullName>
    </recommendedName>
</protein>
<evidence type="ECO:0000313" key="6">
    <source>
        <dbReference type="EMBL" id="CAD2197700.1"/>
    </source>
</evidence>
<evidence type="ECO:0000256" key="2">
    <source>
        <dbReference type="ARBA" id="ARBA00023163"/>
    </source>
</evidence>
<dbReference type="AlphaFoldDB" id="A0A6V7XED0"/>
<dbReference type="GO" id="GO:0008270">
    <property type="term" value="F:zinc ion binding"/>
    <property type="evidence" value="ECO:0007669"/>
    <property type="project" value="UniProtKB-KW"/>
</dbReference>
<dbReference type="InterPro" id="IPR013088">
    <property type="entry name" value="Znf_NHR/GATA"/>
</dbReference>
<keyword evidence="4" id="KW-0479">Metal-binding</keyword>
<keyword evidence="3" id="KW-0539">Nucleus</keyword>
<keyword evidence="4" id="KW-0863">Zinc-finger</keyword>
<dbReference type="PROSITE" id="PS50114">
    <property type="entry name" value="GATA_ZN_FINGER_2"/>
    <property type="match status" value="1"/>
</dbReference>
<sequence length="92" mass="11253">MEINLIGYKIEVLEKQKVEYPEELKSRIIFIGGEIRKIIEENKRKCFNCRITISKNWYRYLKEHYLCITCRMYKIYDGKMRPEGSFYQTKTV</sequence>
<keyword evidence="4" id="KW-0862">Zinc</keyword>
<dbReference type="SUPFAM" id="SSF57716">
    <property type="entry name" value="Glucocorticoid receptor-like (DNA-binding domain)"/>
    <property type="match status" value="1"/>
</dbReference>
<dbReference type="OrthoDB" id="515401at2759"/>
<dbReference type="Gene3D" id="3.30.50.10">
    <property type="entry name" value="Erythroid Transcription Factor GATA-1, subunit A"/>
    <property type="match status" value="1"/>
</dbReference>
<dbReference type="GO" id="GO:0006355">
    <property type="term" value="P:regulation of DNA-templated transcription"/>
    <property type="evidence" value="ECO:0007669"/>
    <property type="project" value="InterPro"/>
</dbReference>
<dbReference type="SMART" id="SM00401">
    <property type="entry name" value="ZnF_GATA"/>
    <property type="match status" value="1"/>
</dbReference>